<gene>
    <name evidence="2" type="ORF">SAMN04488116_2884</name>
</gene>
<dbReference type="STRING" id="570519.SAMN04488116_2884"/>
<name>A0A1M5NMQ9_9FLAO</name>
<accession>A0A1M5NMQ9</accession>
<dbReference type="InterPro" id="IPR014922">
    <property type="entry name" value="YdhG-like"/>
</dbReference>
<reference evidence="3" key="1">
    <citation type="submission" date="2016-11" db="EMBL/GenBank/DDBJ databases">
        <authorList>
            <person name="Varghese N."/>
            <person name="Submissions S."/>
        </authorList>
    </citation>
    <scope>NUCLEOTIDE SEQUENCE [LARGE SCALE GENOMIC DNA]</scope>
    <source>
        <strain evidence="3">DSM 22638</strain>
    </source>
</reference>
<protein>
    <recommendedName>
        <fullName evidence="1">YdhG-like domain-containing protein</fullName>
    </recommendedName>
</protein>
<organism evidence="2 3">
    <name type="scientific">Flagellimonas flava</name>
    <dbReference type="NCBI Taxonomy" id="570519"/>
    <lineage>
        <taxon>Bacteria</taxon>
        <taxon>Pseudomonadati</taxon>
        <taxon>Bacteroidota</taxon>
        <taxon>Flavobacteriia</taxon>
        <taxon>Flavobacteriales</taxon>
        <taxon>Flavobacteriaceae</taxon>
        <taxon>Flagellimonas</taxon>
    </lineage>
</organism>
<dbReference type="SUPFAM" id="SSF159888">
    <property type="entry name" value="YdhG-like"/>
    <property type="match status" value="1"/>
</dbReference>
<keyword evidence="3" id="KW-1185">Reference proteome</keyword>
<dbReference type="EMBL" id="FQWL01000005">
    <property type="protein sequence ID" value="SHG90810.1"/>
    <property type="molecule type" value="Genomic_DNA"/>
</dbReference>
<dbReference type="Pfam" id="PF08818">
    <property type="entry name" value="DUF1801"/>
    <property type="match status" value="1"/>
</dbReference>
<sequence length="80" mass="9191">MEDVGEELKWKMPVFNNGKDFAYLRFSKNHITLGFYNIDKLRDPDNPLEGNGNTLRHIKLTSLDAELKGQIAQWLAELTA</sequence>
<dbReference type="AlphaFoldDB" id="A0A1M5NMQ9"/>
<evidence type="ECO:0000259" key="1">
    <source>
        <dbReference type="Pfam" id="PF08818"/>
    </source>
</evidence>
<proteinExistence type="predicted"/>
<evidence type="ECO:0000313" key="3">
    <source>
        <dbReference type="Proteomes" id="UP000184532"/>
    </source>
</evidence>
<evidence type="ECO:0000313" key="2">
    <source>
        <dbReference type="EMBL" id="SHG90810.1"/>
    </source>
</evidence>
<dbReference type="Proteomes" id="UP000184532">
    <property type="component" value="Unassembled WGS sequence"/>
</dbReference>
<feature type="domain" description="YdhG-like" evidence="1">
    <location>
        <begin position="3"/>
        <end position="77"/>
    </location>
</feature>